<sequence>MQCNIFVAFFISCLTFAVSAAPVPESSKGLHILEREIDTPFIGMSEVARAAEPEPESAEARGCRMYTCIWYVPPPASVPRQPTSSAEV</sequence>
<name>A0AAD7G256_MYCRO</name>
<dbReference type="EMBL" id="JARKIE010000360">
    <property type="protein sequence ID" value="KAJ7651762.1"/>
    <property type="molecule type" value="Genomic_DNA"/>
</dbReference>
<keyword evidence="3" id="KW-1185">Reference proteome</keyword>
<protein>
    <submittedName>
        <fullName evidence="2">Uncharacterized protein</fullName>
    </submittedName>
</protein>
<dbReference type="Proteomes" id="UP001221757">
    <property type="component" value="Unassembled WGS sequence"/>
</dbReference>
<proteinExistence type="predicted"/>
<dbReference type="AlphaFoldDB" id="A0AAD7G256"/>
<reference evidence="2" key="1">
    <citation type="submission" date="2023-03" db="EMBL/GenBank/DDBJ databases">
        <title>Massive genome expansion in bonnet fungi (Mycena s.s.) driven by repeated elements and novel gene families across ecological guilds.</title>
        <authorList>
            <consortium name="Lawrence Berkeley National Laboratory"/>
            <person name="Harder C.B."/>
            <person name="Miyauchi S."/>
            <person name="Viragh M."/>
            <person name="Kuo A."/>
            <person name="Thoen E."/>
            <person name="Andreopoulos B."/>
            <person name="Lu D."/>
            <person name="Skrede I."/>
            <person name="Drula E."/>
            <person name="Henrissat B."/>
            <person name="Morin E."/>
            <person name="Kohler A."/>
            <person name="Barry K."/>
            <person name="LaButti K."/>
            <person name="Morin E."/>
            <person name="Salamov A."/>
            <person name="Lipzen A."/>
            <person name="Mereny Z."/>
            <person name="Hegedus B."/>
            <person name="Baldrian P."/>
            <person name="Stursova M."/>
            <person name="Weitz H."/>
            <person name="Taylor A."/>
            <person name="Grigoriev I.V."/>
            <person name="Nagy L.G."/>
            <person name="Martin F."/>
            <person name="Kauserud H."/>
        </authorList>
    </citation>
    <scope>NUCLEOTIDE SEQUENCE</scope>
    <source>
        <strain evidence="2">CBHHK067</strain>
    </source>
</reference>
<feature type="signal peptide" evidence="1">
    <location>
        <begin position="1"/>
        <end position="20"/>
    </location>
</feature>
<evidence type="ECO:0000313" key="2">
    <source>
        <dbReference type="EMBL" id="KAJ7651762.1"/>
    </source>
</evidence>
<evidence type="ECO:0000256" key="1">
    <source>
        <dbReference type="SAM" id="SignalP"/>
    </source>
</evidence>
<evidence type="ECO:0000313" key="3">
    <source>
        <dbReference type="Proteomes" id="UP001221757"/>
    </source>
</evidence>
<gene>
    <name evidence="2" type="ORF">B0H17DRAFT_1215223</name>
</gene>
<accession>A0AAD7G256</accession>
<keyword evidence="1" id="KW-0732">Signal</keyword>
<comment type="caution">
    <text evidence="2">The sequence shown here is derived from an EMBL/GenBank/DDBJ whole genome shotgun (WGS) entry which is preliminary data.</text>
</comment>
<feature type="chain" id="PRO_5042009201" evidence="1">
    <location>
        <begin position="21"/>
        <end position="88"/>
    </location>
</feature>
<organism evidence="2 3">
    <name type="scientific">Mycena rosella</name>
    <name type="common">Pink bonnet</name>
    <name type="synonym">Agaricus rosellus</name>
    <dbReference type="NCBI Taxonomy" id="1033263"/>
    <lineage>
        <taxon>Eukaryota</taxon>
        <taxon>Fungi</taxon>
        <taxon>Dikarya</taxon>
        <taxon>Basidiomycota</taxon>
        <taxon>Agaricomycotina</taxon>
        <taxon>Agaricomycetes</taxon>
        <taxon>Agaricomycetidae</taxon>
        <taxon>Agaricales</taxon>
        <taxon>Marasmiineae</taxon>
        <taxon>Mycenaceae</taxon>
        <taxon>Mycena</taxon>
    </lineage>
</organism>